<dbReference type="EMBL" id="CP047423">
    <property type="protein sequence ID" value="QPD02399.1"/>
    <property type="molecule type" value="Genomic_DNA"/>
</dbReference>
<dbReference type="InterPro" id="IPR039261">
    <property type="entry name" value="FNR_nucleotide-bd"/>
</dbReference>
<proteinExistence type="predicted"/>
<protein>
    <submittedName>
        <fullName evidence="1">Uncharacterized protein</fullName>
    </submittedName>
</protein>
<evidence type="ECO:0000313" key="2">
    <source>
        <dbReference type="Proteomes" id="UP000593737"/>
    </source>
</evidence>
<dbReference type="AlphaFoldDB" id="A0A7S8IXU4"/>
<organism evidence="1 2">
    <name type="scientific">Candidatus Nitrospira kreftii</name>
    <dbReference type="NCBI Taxonomy" id="2652173"/>
    <lineage>
        <taxon>Bacteria</taxon>
        <taxon>Pseudomonadati</taxon>
        <taxon>Nitrospirota</taxon>
        <taxon>Nitrospiria</taxon>
        <taxon>Nitrospirales</taxon>
        <taxon>Nitrospiraceae</taxon>
        <taxon>Nitrospira</taxon>
    </lineage>
</organism>
<accession>A0A7S8IXU4</accession>
<dbReference type="SUPFAM" id="SSF52343">
    <property type="entry name" value="Ferredoxin reductase-like, C-terminal NADP-linked domain"/>
    <property type="match status" value="1"/>
</dbReference>
<evidence type="ECO:0000313" key="1">
    <source>
        <dbReference type="EMBL" id="QPD02399.1"/>
    </source>
</evidence>
<reference evidence="1 2" key="1">
    <citation type="journal article" date="2020" name="ISME J.">
        <title>Enrichment and physiological characterization of a novel comammox Nitrospira indicates ammonium inhibition of complete nitrification.</title>
        <authorList>
            <person name="Sakoula D."/>
            <person name="Koch H."/>
            <person name="Frank J."/>
            <person name="Jetten M.S.M."/>
            <person name="van Kessel M.A.H.J."/>
            <person name="Lucker S."/>
        </authorList>
    </citation>
    <scope>NUCLEOTIDE SEQUENCE [LARGE SCALE GENOMIC DNA]</scope>
    <source>
        <strain evidence="1">Comreactor17</strain>
    </source>
</reference>
<sequence>MAAAHMGTVYQAIAENELDLRSRDAYVAGPAKTVAAVVEALLKKGVSSEHILSTLMGCEQKKRGGGDKYLPLHTSL</sequence>
<name>A0A7S8IXU4_9BACT</name>
<dbReference type="KEGG" id="nkf:Nkreftii_000173"/>
<gene>
    <name evidence="1" type="ORF">Nkreftii_000173</name>
</gene>
<dbReference type="Proteomes" id="UP000593737">
    <property type="component" value="Chromosome"/>
</dbReference>